<name>A0A0A9U2F4_ARUDO</name>
<proteinExistence type="predicted"/>
<sequence length="63" mass="6990">MWSSAASIRGPMKEWGLKKETGCSWIELKGDVVSFSSNDNAHPSIEQICQEVDNIFVCIEEAS</sequence>
<dbReference type="EMBL" id="GBRH01280712">
    <property type="protein sequence ID" value="JAD17183.1"/>
    <property type="molecule type" value="Transcribed_RNA"/>
</dbReference>
<accession>A0A0A9U2F4</accession>
<dbReference type="AlphaFoldDB" id="A0A0A9U2F4"/>
<evidence type="ECO:0000313" key="1">
    <source>
        <dbReference type="EMBL" id="JAD17183.1"/>
    </source>
</evidence>
<reference evidence="1" key="1">
    <citation type="submission" date="2014-09" db="EMBL/GenBank/DDBJ databases">
        <authorList>
            <person name="Magalhaes I.L.F."/>
            <person name="Oliveira U."/>
            <person name="Santos F.R."/>
            <person name="Vidigal T.H.D.A."/>
            <person name="Brescovit A.D."/>
            <person name="Santos A.J."/>
        </authorList>
    </citation>
    <scope>NUCLEOTIDE SEQUENCE</scope>
    <source>
        <tissue evidence="1">Shoot tissue taken approximately 20 cm above the soil surface</tissue>
    </source>
</reference>
<organism evidence="1">
    <name type="scientific">Arundo donax</name>
    <name type="common">Giant reed</name>
    <name type="synonym">Donax arundinaceus</name>
    <dbReference type="NCBI Taxonomy" id="35708"/>
    <lineage>
        <taxon>Eukaryota</taxon>
        <taxon>Viridiplantae</taxon>
        <taxon>Streptophyta</taxon>
        <taxon>Embryophyta</taxon>
        <taxon>Tracheophyta</taxon>
        <taxon>Spermatophyta</taxon>
        <taxon>Magnoliopsida</taxon>
        <taxon>Liliopsida</taxon>
        <taxon>Poales</taxon>
        <taxon>Poaceae</taxon>
        <taxon>PACMAD clade</taxon>
        <taxon>Arundinoideae</taxon>
        <taxon>Arundineae</taxon>
        <taxon>Arundo</taxon>
    </lineage>
</organism>
<reference evidence="1" key="2">
    <citation type="journal article" date="2015" name="Data Brief">
        <title>Shoot transcriptome of the giant reed, Arundo donax.</title>
        <authorList>
            <person name="Barrero R.A."/>
            <person name="Guerrero F.D."/>
            <person name="Moolhuijzen P."/>
            <person name="Goolsby J.A."/>
            <person name="Tidwell J."/>
            <person name="Bellgard S.E."/>
            <person name="Bellgard M.I."/>
        </authorList>
    </citation>
    <scope>NUCLEOTIDE SEQUENCE</scope>
    <source>
        <tissue evidence="1">Shoot tissue taken approximately 20 cm above the soil surface</tissue>
    </source>
</reference>
<protein>
    <submittedName>
        <fullName evidence="1">Uncharacterized protein</fullName>
    </submittedName>
</protein>